<feature type="region of interest" description="Disordered" evidence="4">
    <location>
        <begin position="139"/>
        <end position="192"/>
    </location>
</feature>
<dbReference type="SMART" id="SM00249">
    <property type="entry name" value="PHD"/>
    <property type="match status" value="1"/>
</dbReference>
<keyword evidence="7" id="KW-1185">Reference proteome</keyword>
<dbReference type="InterPro" id="IPR036770">
    <property type="entry name" value="Ankyrin_rpt-contain_sf"/>
</dbReference>
<protein>
    <recommendedName>
        <fullName evidence="5">Zinc finger PHD-type domain-containing protein</fullName>
    </recommendedName>
</protein>
<dbReference type="SUPFAM" id="SSF48403">
    <property type="entry name" value="Ankyrin repeat"/>
    <property type="match status" value="1"/>
</dbReference>
<dbReference type="InterPro" id="IPR001965">
    <property type="entry name" value="Znf_PHD"/>
</dbReference>
<dbReference type="AlphaFoldDB" id="A0A418AVK0"/>
<dbReference type="Proteomes" id="UP000285060">
    <property type="component" value="Unassembled WGS sequence"/>
</dbReference>
<name>A0A418AVK0_9STRA</name>
<feature type="region of interest" description="Disordered" evidence="4">
    <location>
        <begin position="235"/>
        <end position="314"/>
    </location>
</feature>
<evidence type="ECO:0000313" key="6">
    <source>
        <dbReference type="EMBL" id="RHY29557.1"/>
    </source>
</evidence>
<feature type="compositionally biased region" description="Basic and acidic residues" evidence="4">
    <location>
        <begin position="252"/>
        <end position="287"/>
    </location>
</feature>
<dbReference type="InterPro" id="IPR019786">
    <property type="entry name" value="Zinc_finger_PHD-type_CS"/>
</dbReference>
<dbReference type="Gene3D" id="3.30.40.10">
    <property type="entry name" value="Zinc/RING finger domain, C3HC4 (zinc finger)"/>
    <property type="match status" value="1"/>
</dbReference>
<keyword evidence="3" id="KW-0862">Zinc</keyword>
<reference evidence="6 7" key="1">
    <citation type="submission" date="2018-08" db="EMBL/GenBank/DDBJ databases">
        <title>Aphanomyces genome sequencing and annotation.</title>
        <authorList>
            <person name="Minardi D."/>
            <person name="Oidtmann B."/>
            <person name="Van Der Giezen M."/>
            <person name="Studholme D.J."/>
        </authorList>
    </citation>
    <scope>NUCLEOTIDE SEQUENCE [LARGE SCALE GENOMIC DNA]</scope>
    <source>
        <strain evidence="6 7">NJM0002</strain>
    </source>
</reference>
<dbReference type="SUPFAM" id="SSF57903">
    <property type="entry name" value="FYVE/PHD zinc finger"/>
    <property type="match status" value="1"/>
</dbReference>
<dbReference type="Gene3D" id="1.25.40.20">
    <property type="entry name" value="Ankyrin repeat-containing domain"/>
    <property type="match status" value="1"/>
</dbReference>
<evidence type="ECO:0000256" key="1">
    <source>
        <dbReference type="ARBA" id="ARBA00022723"/>
    </source>
</evidence>
<sequence length="1072" mass="119484">MIPFIYERNFLVMTNDGLRHKRLEGMCKEPRVTTRPKGKHPMLKIVDMISCTSIHDRNETCTLVRVRWQNLDWTNDTWVLTNQVENTALLQQFYVGASSSWQTSQFISKMARYRYPSEEQLWDDEPGIADWKREHRITGLTKPSESENSASFSSATHPRLRALPPSSGSSRPVDHHPLDDSHPSSRRPNAPSEQYSFHYARFGTSKKHSPTATEIATDAAKLSSAATQAAKQAFAQDSLATSQPARPVVEVSEARHQNGDGRRGNDSTNLSHDRRDDAPWEVKEPRSKRIRAASPLSSEAASTDKAEAAHAAPRHFVHDRLAVLADRRLKRQKASQHPLKSQPESKHHDSIEPESTNVDAAPRVSGASHTQVEPTPAPAAATPAVKMHAEPMHPMWRPPTLPRSVIRCLCGATSVEDYIGEWVQCWTESCGSWFHVTCVPTPLTTPYRCASCCSVSRPTFPPVPTPHLLYLCCKANSRRAFRAAIDNFPSKPSFLRYKCLADDNSNGVVVAAKVGAKAILEEFLALFTPSQVTSSVNILNQTPLHVPDAYSSLPIDYVLQVQPAQVIPLLQDQPELVDVVNSATGNSIAHALCASAPPNFASILALLPPSLLASVNHHGQTPAMMLLRAPNVSRSHFQALVQFSTNASTSNSWWTHVDDQGRTVVHFALTYKHQWALELVDLAAFREFKLLHMAAELGLAQAVALLVSAQFSLRTQHGGDTEPSLTSTGWWPILHASTPSCVLELLRTDTIAQLEYLYQHSQTHSSKVYQILNSIASHLPLYDFVQTIALASPDQYLTGRCQFLQRFRKCLRLDVKLLQLQLHVASIPAVQTSAMSVYAPSEDELWTCIQAQCPTTMNWRRPFELTIQTTVWPSRHPHVWDLLASQLRRLGSHLFDAPSSVFGLLGRLLAHMVVVGQKLSSAVLPPPFLSTPAEFKPDLATAFKAGFDSVLPGVVDNWNGYERFILLHKVEFPQTLQQWKNGLVTYDAPFHPRHPSIVSFWNVIESGLVPHEQVVCRLRCGQPLRITPAPTVGIVEKTVFGVPETIPFEKLHVDLVLYIRGFRKQVRKRLPS</sequence>
<evidence type="ECO:0000256" key="3">
    <source>
        <dbReference type="ARBA" id="ARBA00022833"/>
    </source>
</evidence>
<dbReference type="InterPro" id="IPR011011">
    <property type="entry name" value="Znf_FYVE_PHD"/>
</dbReference>
<proteinExistence type="predicted"/>
<comment type="caution">
    <text evidence="6">The sequence shown here is derived from an EMBL/GenBank/DDBJ whole genome shotgun (WGS) entry which is preliminary data.</text>
</comment>
<feature type="domain" description="Zinc finger PHD-type" evidence="5">
    <location>
        <begin position="407"/>
        <end position="453"/>
    </location>
</feature>
<accession>A0A418AVK0</accession>
<keyword evidence="1" id="KW-0479">Metal-binding</keyword>
<dbReference type="PROSITE" id="PS01359">
    <property type="entry name" value="ZF_PHD_1"/>
    <property type="match status" value="1"/>
</dbReference>
<feature type="compositionally biased region" description="Basic and acidic residues" evidence="4">
    <location>
        <begin position="172"/>
        <end position="183"/>
    </location>
</feature>
<evidence type="ECO:0000259" key="5">
    <source>
        <dbReference type="SMART" id="SM00249"/>
    </source>
</evidence>
<dbReference type="InterPro" id="IPR013083">
    <property type="entry name" value="Znf_RING/FYVE/PHD"/>
</dbReference>
<dbReference type="VEuPathDB" id="FungiDB:H310_11722"/>
<evidence type="ECO:0000256" key="2">
    <source>
        <dbReference type="ARBA" id="ARBA00022771"/>
    </source>
</evidence>
<dbReference type="EMBL" id="QUSY01000423">
    <property type="protein sequence ID" value="RHY29557.1"/>
    <property type="molecule type" value="Genomic_DNA"/>
</dbReference>
<evidence type="ECO:0000313" key="7">
    <source>
        <dbReference type="Proteomes" id="UP000285060"/>
    </source>
</evidence>
<keyword evidence="2" id="KW-0863">Zinc-finger</keyword>
<evidence type="ECO:0000256" key="4">
    <source>
        <dbReference type="SAM" id="MobiDB-lite"/>
    </source>
</evidence>
<gene>
    <name evidence="6" type="ORF">DYB32_005055</name>
</gene>
<feature type="region of interest" description="Disordered" evidence="4">
    <location>
        <begin position="330"/>
        <end position="381"/>
    </location>
</feature>
<dbReference type="GO" id="GO:0008270">
    <property type="term" value="F:zinc ion binding"/>
    <property type="evidence" value="ECO:0007669"/>
    <property type="project" value="UniProtKB-KW"/>
</dbReference>
<feature type="compositionally biased region" description="Low complexity" evidence="4">
    <location>
        <begin position="146"/>
        <end position="155"/>
    </location>
</feature>
<organism evidence="6 7">
    <name type="scientific">Aphanomyces invadans</name>
    <dbReference type="NCBI Taxonomy" id="157072"/>
    <lineage>
        <taxon>Eukaryota</taxon>
        <taxon>Sar</taxon>
        <taxon>Stramenopiles</taxon>
        <taxon>Oomycota</taxon>
        <taxon>Saprolegniomycetes</taxon>
        <taxon>Saprolegniales</taxon>
        <taxon>Verrucalvaceae</taxon>
        <taxon>Aphanomyces</taxon>
    </lineage>
</organism>